<dbReference type="RefSeq" id="WP_246134831.1">
    <property type="nucleotide sequence ID" value="NZ_JOIJ01000010.1"/>
</dbReference>
<feature type="compositionally biased region" description="Acidic residues" evidence="3">
    <location>
        <begin position="54"/>
        <end position="72"/>
    </location>
</feature>
<evidence type="ECO:0000256" key="3">
    <source>
        <dbReference type="SAM" id="MobiDB-lite"/>
    </source>
</evidence>
<protein>
    <submittedName>
        <fullName evidence="5">Mce-associated membrane protein</fullName>
    </submittedName>
</protein>
<comment type="subcellular location">
    <subcellularLocation>
        <location evidence="1">Membrane</location>
    </subcellularLocation>
</comment>
<evidence type="ECO:0000256" key="4">
    <source>
        <dbReference type="SAM" id="Phobius"/>
    </source>
</evidence>
<proteinExistence type="predicted"/>
<dbReference type="GO" id="GO:0016020">
    <property type="term" value="C:membrane"/>
    <property type="evidence" value="ECO:0007669"/>
    <property type="project" value="UniProtKB-SubCell"/>
</dbReference>
<evidence type="ECO:0000313" key="6">
    <source>
        <dbReference type="Proteomes" id="UP000317303"/>
    </source>
</evidence>
<organism evidence="5 6">
    <name type="scientific">Prauserella rugosa</name>
    <dbReference type="NCBI Taxonomy" id="43354"/>
    <lineage>
        <taxon>Bacteria</taxon>
        <taxon>Bacillati</taxon>
        <taxon>Actinomycetota</taxon>
        <taxon>Actinomycetes</taxon>
        <taxon>Pseudonocardiales</taxon>
        <taxon>Pseudonocardiaceae</taxon>
        <taxon>Prauserella</taxon>
    </lineage>
</organism>
<accession>A0A660CJY2</accession>
<evidence type="ECO:0000313" key="5">
    <source>
        <dbReference type="EMBL" id="TWH22187.1"/>
    </source>
</evidence>
<keyword evidence="4" id="KW-1133">Transmembrane helix</keyword>
<dbReference type="PANTHER" id="PTHR37042">
    <property type="entry name" value="OUTER MEMBRANE PROTEIN RV1973"/>
    <property type="match status" value="1"/>
</dbReference>
<keyword evidence="4" id="KW-0812">Transmembrane</keyword>
<feature type="transmembrane region" description="Helical" evidence="4">
    <location>
        <begin position="90"/>
        <end position="115"/>
    </location>
</feature>
<gene>
    <name evidence="5" type="ORF">JD82_04064</name>
</gene>
<reference evidence="5 6" key="1">
    <citation type="submission" date="2019-07" db="EMBL/GenBank/DDBJ databases">
        <title>R&amp;d 2014.</title>
        <authorList>
            <person name="Klenk H.-P."/>
        </authorList>
    </citation>
    <scope>NUCLEOTIDE SEQUENCE [LARGE SCALE GENOMIC DNA]</scope>
    <source>
        <strain evidence="5 6">DSM 43194</strain>
    </source>
</reference>
<keyword evidence="6" id="KW-1185">Reference proteome</keyword>
<feature type="compositionally biased region" description="Basic and acidic residues" evidence="3">
    <location>
        <begin position="1"/>
        <end position="21"/>
    </location>
</feature>
<dbReference type="Proteomes" id="UP000317303">
    <property type="component" value="Unassembled WGS sequence"/>
</dbReference>
<feature type="region of interest" description="Disordered" evidence="3">
    <location>
        <begin position="1"/>
        <end position="85"/>
    </location>
</feature>
<feature type="compositionally biased region" description="Low complexity" evidence="3">
    <location>
        <begin position="27"/>
        <end position="53"/>
    </location>
</feature>
<dbReference type="EMBL" id="VLJV01000001">
    <property type="protein sequence ID" value="TWH22187.1"/>
    <property type="molecule type" value="Genomic_DNA"/>
</dbReference>
<dbReference type="PANTHER" id="PTHR37042:SF4">
    <property type="entry name" value="OUTER MEMBRANE PROTEIN RV1973"/>
    <property type="match status" value="1"/>
</dbReference>
<evidence type="ECO:0000256" key="2">
    <source>
        <dbReference type="ARBA" id="ARBA00023136"/>
    </source>
</evidence>
<comment type="caution">
    <text evidence="5">The sequence shown here is derived from an EMBL/GenBank/DDBJ whole genome shotgun (WGS) entry which is preliminary data.</text>
</comment>
<dbReference type="AlphaFoldDB" id="A0A660CJY2"/>
<name>A0A660CJY2_9PSEU</name>
<sequence>MSSDEPEKARGGDEAEDRTGEAEASPAGTDAGTADTAGTAGTDDTADTAGTADTAEEAEDAEDTGPADDTAEAGESSGAQDSGESGLPRWTLIGAAAFATAAFIVAAVFGVLWFANATGEDAEVAAERQDVVRVAGQAVTAFTELDHTKLDEYFERQKELSTGELSQQISQAEDTYRKAITEAKSKVTTTVHDIAVNELNTREGKASAVAAASTKVQRGSDEGTKTMRLEIQLSRQGEDAPWKVSQIGDVPVAGAGQQ</sequence>
<keyword evidence="2 4" id="KW-0472">Membrane</keyword>
<evidence type="ECO:0000256" key="1">
    <source>
        <dbReference type="ARBA" id="ARBA00004370"/>
    </source>
</evidence>